<evidence type="ECO:0000256" key="2">
    <source>
        <dbReference type="PROSITE-ProRule" id="PRU00649"/>
    </source>
</evidence>
<feature type="compositionally biased region" description="Basic and acidic residues" evidence="4">
    <location>
        <begin position="405"/>
        <end position="417"/>
    </location>
</feature>
<keyword evidence="7" id="KW-1185">Reference proteome</keyword>
<dbReference type="OrthoDB" id="21124at2759"/>
<accession>K0TAH1</accession>
<comment type="subcellular location">
    <subcellularLocation>
        <location evidence="2">Nucleus</location>
    </subcellularLocation>
</comment>
<dbReference type="EMBL" id="AGNL01012974">
    <property type="protein sequence ID" value="EJK67517.1"/>
    <property type="molecule type" value="Genomic_DNA"/>
</dbReference>
<gene>
    <name evidence="6" type="ORF">THAOC_11434</name>
</gene>
<feature type="compositionally biased region" description="Acidic residues" evidence="4">
    <location>
        <begin position="693"/>
        <end position="709"/>
    </location>
</feature>
<keyword evidence="3" id="KW-0175">Coiled coil</keyword>
<sequence>MTNRCEVEFSSTCSIISGAPVVDSLAVWKVTKIPFDSPKSAYTADLTFQYGDNSVSTGVTTFRHSMHADHHLSSLPDDQVTVRGSYEFPGHSPGQYQGYYKINWGESSGCELGSGLTNLDSWEQPFVVDVSDSGCEIYDKVLIATAADIEGRYDTKCQAQISTKCSWQNQAGNIVSTLTSSVNFRVDPVTGQLPDNYQAEVFYQWTPTLTTSTSESRYEFGIEQAESQSFAYTMPGVYQAAWSVEFGSDSGCHGSSYSGNFVVSSTNERGCELQNGVLTPGKESSDLPPPPDTQSPESEADMPHQSSNSSGEGNVPKPITSATEEESEEQETLNETTVAPAPAVDDGTSVTTPNLPQGDSSADLQAGAPPNEQNNGIPSATTIGVSPPSHRHTSRTHISPTIQSHDTHAQKDREQAERQNVQRLGNPEDDAEGGAGPLGNDGHNGEGRVQQADDNENQELVSRGVNGVAGGLAPKEGPAKGADGFGLGRPDDADELGVRGLDVSAPAALERERLGVNHVRIGRVQLGESRHPGQLTVQPGAVRARVVGIHRDHYTFDDNRIKPRGEADVGRKVAGEHRCELGVVRDERLPLVNLADFETHVRVIPAWNSAQPRPAGQLLTPDLWPLVLAQTSTTMADADELFGDSSSSDDTDDLLATAAAQSKPIAKKKPSAAKKKATANRGSKATKKSDGIPDADDGLSDSDSDDDEASPAATKRGEPGLFDSSDEDDTPVKKKKLGSKKKAGGKKKGKAKQPKKDTRSKAERMAALAKKRKGSEPSTRSSKRSKKAAGSESKGGDGGGYESAGSVDSATFQRTKEDDDFIDKDDQDGLQELYADQKLSDVEDMESDDEGAAKAKASRGRGRKSGGAGVDKISLSDDEGGEGANASAALKAVVKRMQKKKKEKKNVTELEDEAAQFVNRMKEAADEDETCIKERRPATNKLKMLGEVLDVLTRLEMLRPLLNAELLLQCKRWVQPLPNKKLGNVTLRRDVLDAISKLPSAKTTDDPGISSSDLKNSGFGKVVMLLWKHPHEVPDIKKKCHGMIEAWSRPIFRKSGNMA</sequence>
<comment type="similarity">
    <text evidence="1">Belongs to the IWS1 family.</text>
</comment>
<dbReference type="PANTHER" id="PTHR46010">
    <property type="entry name" value="PROTEIN IWS1 HOMOLOG"/>
    <property type="match status" value="1"/>
</dbReference>
<feature type="compositionally biased region" description="Basic residues" evidence="4">
    <location>
        <begin position="733"/>
        <end position="753"/>
    </location>
</feature>
<dbReference type="Pfam" id="PF08711">
    <property type="entry name" value="Med26"/>
    <property type="match status" value="1"/>
</dbReference>
<protein>
    <recommendedName>
        <fullName evidence="5">TFIIS N-terminal domain-containing protein</fullName>
    </recommendedName>
</protein>
<feature type="region of interest" description="Disordered" evidence="4">
    <location>
        <begin position="659"/>
        <end position="884"/>
    </location>
</feature>
<feature type="domain" description="TFIIS N-terminal" evidence="5">
    <location>
        <begin position="968"/>
        <end position="1054"/>
    </location>
</feature>
<feature type="region of interest" description="Disordered" evidence="4">
    <location>
        <begin position="272"/>
        <end position="450"/>
    </location>
</feature>
<feature type="region of interest" description="Disordered" evidence="4">
    <location>
        <begin position="467"/>
        <end position="488"/>
    </location>
</feature>
<feature type="compositionally biased region" description="Polar residues" evidence="4">
    <location>
        <begin position="371"/>
        <end position="384"/>
    </location>
</feature>
<feature type="compositionally biased region" description="Basic and acidic residues" evidence="4">
    <location>
        <begin position="754"/>
        <end position="764"/>
    </location>
</feature>
<dbReference type="PROSITE" id="PS51319">
    <property type="entry name" value="TFIIS_N"/>
    <property type="match status" value="1"/>
</dbReference>
<evidence type="ECO:0000256" key="1">
    <source>
        <dbReference type="ARBA" id="ARBA00037992"/>
    </source>
</evidence>
<dbReference type="InterPro" id="IPR035441">
    <property type="entry name" value="TFIIS/LEDGF_dom_sf"/>
</dbReference>
<dbReference type="InterPro" id="IPR051037">
    <property type="entry name" value="RNAPII_TF_IWS1"/>
</dbReference>
<feature type="coiled-coil region" evidence="3">
    <location>
        <begin position="890"/>
        <end position="927"/>
    </location>
</feature>
<dbReference type="GO" id="GO:0016973">
    <property type="term" value="P:poly(A)+ mRNA export from nucleus"/>
    <property type="evidence" value="ECO:0007669"/>
    <property type="project" value="TreeGrafter"/>
</dbReference>
<dbReference type="PANTHER" id="PTHR46010:SF1">
    <property type="entry name" value="PROTEIN IWS1 HOMOLOG"/>
    <property type="match status" value="1"/>
</dbReference>
<dbReference type="GO" id="GO:0005634">
    <property type="term" value="C:nucleus"/>
    <property type="evidence" value="ECO:0007669"/>
    <property type="project" value="UniProtKB-SubCell"/>
</dbReference>
<proteinExistence type="inferred from homology"/>
<dbReference type="eggNOG" id="KOG1793">
    <property type="taxonomic scope" value="Eukaryota"/>
</dbReference>
<dbReference type="AlphaFoldDB" id="K0TAH1"/>
<keyword evidence="2" id="KW-0539">Nucleus</keyword>
<feature type="compositionally biased region" description="Acidic residues" evidence="4">
    <location>
        <begin position="323"/>
        <end position="332"/>
    </location>
</feature>
<name>K0TAH1_THAOC</name>
<evidence type="ECO:0000313" key="7">
    <source>
        <dbReference type="Proteomes" id="UP000266841"/>
    </source>
</evidence>
<dbReference type="Proteomes" id="UP000266841">
    <property type="component" value="Unassembled WGS sequence"/>
</dbReference>
<comment type="caution">
    <text evidence="6">The sequence shown here is derived from an EMBL/GenBank/DDBJ whole genome shotgun (WGS) entry which is preliminary data.</text>
</comment>
<feature type="compositionally biased region" description="Acidic residues" evidence="4">
    <location>
        <begin position="818"/>
        <end position="829"/>
    </location>
</feature>
<evidence type="ECO:0000313" key="6">
    <source>
        <dbReference type="EMBL" id="EJK67517.1"/>
    </source>
</evidence>
<feature type="compositionally biased region" description="Basic residues" evidence="4">
    <location>
        <begin position="665"/>
        <end position="678"/>
    </location>
</feature>
<organism evidence="6 7">
    <name type="scientific">Thalassiosira oceanica</name>
    <name type="common">Marine diatom</name>
    <dbReference type="NCBI Taxonomy" id="159749"/>
    <lineage>
        <taxon>Eukaryota</taxon>
        <taxon>Sar</taxon>
        <taxon>Stramenopiles</taxon>
        <taxon>Ochrophyta</taxon>
        <taxon>Bacillariophyta</taxon>
        <taxon>Coscinodiscophyceae</taxon>
        <taxon>Thalassiosirophycidae</taxon>
        <taxon>Thalassiosirales</taxon>
        <taxon>Thalassiosiraceae</taxon>
        <taxon>Thalassiosira</taxon>
    </lineage>
</organism>
<dbReference type="InterPro" id="IPR017923">
    <property type="entry name" value="TFIIS_N"/>
</dbReference>
<evidence type="ECO:0000256" key="3">
    <source>
        <dbReference type="SAM" id="Coils"/>
    </source>
</evidence>
<feature type="compositionally biased region" description="Polar residues" evidence="4">
    <location>
        <begin position="348"/>
        <end position="363"/>
    </location>
</feature>
<feature type="non-terminal residue" evidence="6">
    <location>
        <position position="1059"/>
    </location>
</feature>
<reference evidence="6 7" key="1">
    <citation type="journal article" date="2012" name="Genome Biol.">
        <title>Genome and low-iron response of an oceanic diatom adapted to chronic iron limitation.</title>
        <authorList>
            <person name="Lommer M."/>
            <person name="Specht M."/>
            <person name="Roy A.S."/>
            <person name="Kraemer L."/>
            <person name="Andreson R."/>
            <person name="Gutowska M.A."/>
            <person name="Wolf J."/>
            <person name="Bergner S.V."/>
            <person name="Schilhabel M.B."/>
            <person name="Klostermeier U.C."/>
            <person name="Beiko R.G."/>
            <person name="Rosenstiel P."/>
            <person name="Hippler M."/>
            <person name="Laroche J."/>
        </authorList>
    </citation>
    <scope>NUCLEOTIDE SEQUENCE [LARGE SCALE GENOMIC DNA]</scope>
    <source>
        <strain evidence="6 7">CCMP1005</strain>
    </source>
</reference>
<dbReference type="Gene3D" id="1.20.930.10">
    <property type="entry name" value="Conserved domain common to transcription factors TFIIS, elongin A, CRSP70"/>
    <property type="match status" value="1"/>
</dbReference>
<evidence type="ECO:0000259" key="5">
    <source>
        <dbReference type="PROSITE" id="PS51319"/>
    </source>
</evidence>
<evidence type="ECO:0000256" key="4">
    <source>
        <dbReference type="SAM" id="MobiDB-lite"/>
    </source>
</evidence>